<reference evidence="1 2" key="1">
    <citation type="journal article" date="2019" name="Nat. Med.">
        <title>A library of human gut bacterial isolates paired with longitudinal multiomics data enables mechanistic microbiome research.</title>
        <authorList>
            <person name="Poyet M."/>
            <person name="Groussin M."/>
            <person name="Gibbons S.M."/>
            <person name="Avila-Pacheco J."/>
            <person name="Jiang X."/>
            <person name="Kearney S.M."/>
            <person name="Perrotta A.R."/>
            <person name="Berdy B."/>
            <person name="Zhao S."/>
            <person name="Lieberman T.D."/>
            <person name="Swanson P.K."/>
            <person name="Smith M."/>
            <person name="Roesemann S."/>
            <person name="Alexander J.E."/>
            <person name="Rich S.A."/>
            <person name="Livny J."/>
            <person name="Vlamakis H."/>
            <person name="Clish C."/>
            <person name="Bullock K."/>
            <person name="Deik A."/>
            <person name="Scott J."/>
            <person name="Pierce K.A."/>
            <person name="Xavier R.J."/>
            <person name="Alm E.J."/>
        </authorList>
    </citation>
    <scope>NUCLEOTIDE SEQUENCE [LARGE SCALE GENOMIC DNA]</scope>
    <source>
        <strain evidence="1 2">BIOML-A7</strain>
    </source>
</reference>
<dbReference type="Proteomes" id="UP000436803">
    <property type="component" value="Unassembled WGS sequence"/>
</dbReference>
<protein>
    <submittedName>
        <fullName evidence="1">DUF3408 domain-containing protein</fullName>
    </submittedName>
</protein>
<proteinExistence type="predicted"/>
<sequence length="100" mass="11488">MEEVKQQPLQGMESRERDGYKSLFLKKRTVCTRQSVYVSGEIHRRIARMVDVIAGKRVSIGNFIDNVLEHHLNSYKEVISSLYREEADKGIINPPKGNQA</sequence>
<dbReference type="AlphaFoldDB" id="A0A642L2G9"/>
<comment type="caution">
    <text evidence="1">The sequence shown here is derived from an EMBL/GenBank/DDBJ whole genome shotgun (WGS) entry which is preliminary data.</text>
</comment>
<organism evidence="1 2">
    <name type="scientific">Bacteroides fragilis</name>
    <dbReference type="NCBI Taxonomy" id="817"/>
    <lineage>
        <taxon>Bacteria</taxon>
        <taxon>Pseudomonadati</taxon>
        <taxon>Bacteroidota</taxon>
        <taxon>Bacteroidia</taxon>
        <taxon>Bacteroidales</taxon>
        <taxon>Bacteroidaceae</taxon>
        <taxon>Bacteroides</taxon>
    </lineage>
</organism>
<dbReference type="RefSeq" id="WP_149920169.1">
    <property type="nucleotide sequence ID" value="NZ_CP117955.1"/>
</dbReference>
<name>A0A642L2G9_BACFG</name>
<accession>A0A642L2G9</accession>
<evidence type="ECO:0000313" key="1">
    <source>
        <dbReference type="EMBL" id="KAA5173007.1"/>
    </source>
</evidence>
<gene>
    <name evidence="1" type="ORF">F2Z29_13355</name>
</gene>
<dbReference type="Pfam" id="PF11888">
    <property type="entry name" value="DUF3408"/>
    <property type="match status" value="1"/>
</dbReference>
<dbReference type="InterPro" id="IPR021823">
    <property type="entry name" value="DUF3408"/>
</dbReference>
<evidence type="ECO:0000313" key="2">
    <source>
        <dbReference type="Proteomes" id="UP000436803"/>
    </source>
</evidence>
<dbReference type="EMBL" id="VWAW01000010">
    <property type="protein sequence ID" value="KAA5173007.1"/>
    <property type="molecule type" value="Genomic_DNA"/>
</dbReference>